<dbReference type="EMBL" id="CAJNOG010000028">
    <property type="protein sequence ID" value="CAF0793431.1"/>
    <property type="molecule type" value="Genomic_DNA"/>
</dbReference>
<dbReference type="Proteomes" id="UP000663844">
    <property type="component" value="Unassembled WGS sequence"/>
</dbReference>
<accession>A0A813SD45</accession>
<organism evidence="1 3">
    <name type="scientific">Adineta steineri</name>
    <dbReference type="NCBI Taxonomy" id="433720"/>
    <lineage>
        <taxon>Eukaryota</taxon>
        <taxon>Metazoa</taxon>
        <taxon>Spiralia</taxon>
        <taxon>Gnathifera</taxon>
        <taxon>Rotifera</taxon>
        <taxon>Eurotatoria</taxon>
        <taxon>Bdelloidea</taxon>
        <taxon>Adinetida</taxon>
        <taxon>Adinetidae</taxon>
        <taxon>Adineta</taxon>
    </lineage>
</organism>
<comment type="caution">
    <text evidence="1">The sequence shown here is derived from an EMBL/GenBank/DDBJ whole genome shotgun (WGS) entry which is preliminary data.</text>
</comment>
<protein>
    <submittedName>
        <fullName evidence="1">Uncharacterized protein</fullName>
    </submittedName>
</protein>
<sequence>MLNVSDSAMSKSISISNIRLYQFIREKCKAAVVEQKRIDGNSLIFDQPKEKWMVMIVKHPFLRNLLIEDIDFKKSGKEKENECKEKKKRLNEDSVKKCPKCEQNYIPSKTNHGNCHYHDGYVYDISNKCKLTNEEAQIKVQKMKLLANSTPGSQSAQVAKLMWACCLGLYGIDPPCQVGSCGLPEELKQHANDSAEEQMKHVRDRFMNNKAAEKRIKDFVAQI</sequence>
<evidence type="ECO:0000313" key="3">
    <source>
        <dbReference type="Proteomes" id="UP000663845"/>
    </source>
</evidence>
<evidence type="ECO:0000313" key="2">
    <source>
        <dbReference type="EMBL" id="CAF3517453.1"/>
    </source>
</evidence>
<name>A0A813SD45_9BILA</name>
<evidence type="ECO:0000313" key="1">
    <source>
        <dbReference type="EMBL" id="CAF0793431.1"/>
    </source>
</evidence>
<proteinExistence type="predicted"/>
<dbReference type="AlphaFoldDB" id="A0A813SD45"/>
<gene>
    <name evidence="1" type="ORF">JYZ213_LOCUS4855</name>
    <name evidence="2" type="ORF">OXD698_LOCUS2232</name>
</gene>
<dbReference type="EMBL" id="CAJOAZ010000071">
    <property type="protein sequence ID" value="CAF3517453.1"/>
    <property type="molecule type" value="Genomic_DNA"/>
</dbReference>
<dbReference type="Proteomes" id="UP000663845">
    <property type="component" value="Unassembled WGS sequence"/>
</dbReference>
<reference evidence="1" key="1">
    <citation type="submission" date="2021-02" db="EMBL/GenBank/DDBJ databases">
        <authorList>
            <person name="Nowell W R."/>
        </authorList>
    </citation>
    <scope>NUCLEOTIDE SEQUENCE</scope>
</reference>